<evidence type="ECO:0008006" key="13">
    <source>
        <dbReference type="Google" id="ProtNLM"/>
    </source>
</evidence>
<evidence type="ECO:0000256" key="1">
    <source>
        <dbReference type="ARBA" id="ARBA00004141"/>
    </source>
</evidence>
<dbReference type="Pfam" id="PF03169">
    <property type="entry name" value="OPT"/>
    <property type="match status" value="1"/>
</dbReference>
<comment type="caution">
    <text evidence="11">The sequence shown here is derived from an EMBL/GenBank/DDBJ whole genome shotgun (WGS) entry which is preliminary data.</text>
</comment>
<evidence type="ECO:0000256" key="10">
    <source>
        <dbReference type="SAM" id="Phobius"/>
    </source>
</evidence>
<feature type="transmembrane region" description="Helical" evidence="10">
    <location>
        <begin position="706"/>
        <end position="733"/>
    </location>
</feature>
<feature type="transmembrane region" description="Helical" evidence="10">
    <location>
        <begin position="448"/>
        <end position="466"/>
    </location>
</feature>
<feature type="transmembrane region" description="Helical" evidence="10">
    <location>
        <begin position="676"/>
        <end position="694"/>
    </location>
</feature>
<dbReference type="NCBIfam" id="TIGR00727">
    <property type="entry name" value="ISP4_OPT"/>
    <property type="match status" value="1"/>
</dbReference>
<dbReference type="InterPro" id="IPR004813">
    <property type="entry name" value="OPT"/>
</dbReference>
<evidence type="ECO:0000256" key="4">
    <source>
        <dbReference type="ARBA" id="ARBA00022692"/>
    </source>
</evidence>
<evidence type="ECO:0000256" key="2">
    <source>
        <dbReference type="ARBA" id="ARBA00008807"/>
    </source>
</evidence>
<evidence type="ECO:0000256" key="8">
    <source>
        <dbReference type="ARBA" id="ARBA00023136"/>
    </source>
</evidence>
<evidence type="ECO:0000256" key="9">
    <source>
        <dbReference type="SAM" id="MobiDB-lite"/>
    </source>
</evidence>
<dbReference type="Proteomes" id="UP001642406">
    <property type="component" value="Unassembled WGS sequence"/>
</dbReference>
<name>A0ABP0C7K1_9PEZI</name>
<evidence type="ECO:0000256" key="5">
    <source>
        <dbReference type="ARBA" id="ARBA00022856"/>
    </source>
</evidence>
<keyword evidence="3" id="KW-0813">Transport</keyword>
<accession>A0ABP0C7K1</accession>
<feature type="compositionally biased region" description="Low complexity" evidence="9">
    <location>
        <begin position="313"/>
        <end position="331"/>
    </location>
</feature>
<feature type="transmembrane region" description="Helical" evidence="10">
    <location>
        <begin position="575"/>
        <end position="593"/>
    </location>
</feature>
<feature type="transmembrane region" description="Helical" evidence="10">
    <location>
        <begin position="1128"/>
        <end position="1150"/>
    </location>
</feature>
<comment type="similarity">
    <text evidence="2">Belongs to the oligopeptide OPT transporter family.</text>
</comment>
<feature type="transmembrane region" description="Helical" evidence="10">
    <location>
        <begin position="939"/>
        <end position="959"/>
    </location>
</feature>
<evidence type="ECO:0000256" key="6">
    <source>
        <dbReference type="ARBA" id="ARBA00022927"/>
    </source>
</evidence>
<feature type="region of interest" description="Disordered" evidence="9">
    <location>
        <begin position="1"/>
        <end position="263"/>
    </location>
</feature>
<dbReference type="EMBL" id="CAWUHC010000064">
    <property type="protein sequence ID" value="CAK7227234.1"/>
    <property type="molecule type" value="Genomic_DNA"/>
</dbReference>
<feature type="compositionally biased region" description="Polar residues" evidence="9">
    <location>
        <begin position="158"/>
        <end position="172"/>
    </location>
</feature>
<feature type="compositionally biased region" description="Low complexity" evidence="9">
    <location>
        <begin position="29"/>
        <end position="48"/>
    </location>
</feature>
<sequence>MTPSPPTADATPHLHGLGSDQQQPPPPSTAAATATGGASSPASTGDSPITGAAYIPSTTLSGSSHSPLAPSTTSLTRQPGLGSVDSAVPASPSPSSNAVASPVSANSPSASSSSLSQCPRPTSPTLPDNRPLHGLPALDPAAEETVDALDALDALDKPNTTEINFATAGSSSRPEDGEPMTRKAPPSLRSSPSFHSPSYGAVSGGGERTDSSMPTAVNTASVTPTELTPALPETSETPLRRMSTSATNASAASSRHATLRRKRSQAASLFAQYDAVTGGSTRIPPPELEVEAILAGLGGTRFDAAGTAAAVSAAPSEASFDSDGTDDAAAAADDDDMDGLLEGYCDDRDRRLSDARRASDAGYPMLRDVDINSNGHSSEYRDEMTDMGGDEAEGSGKASSSRDPFAGDYDDSDDAASSNPPDNSPFAQVRASVAPVDNILLSISTPRMWFLSTLFSMLGSSTNLFFSLRYPSVAITPVIALLLVHPMGLAWDLILKRADDPPEEFVDGALVRNTGQHARHIRGRLGRLRLWLSQGTWNEKEHTCVYVSSNVSFGFAFATDVIVEQTHFYKQEVSIVYQLLLIVSTQVLGYTFAGLSRRFLVRPSGMIWPSTLMSAAMFATLHKEENKPANGWRISRWHFFYAVFLGAFAFYFIPGLLMPALSYFNVITWFAPKNVVVANLFGVVSGLGLFPLTFDWAQIAYIGSPLLTPFWAAMNVVGGLVVVMWIIAPIAYYSNWLYSSFMPILSASVFDNKGEVYDVSRILTSDFMFDREAYQNYSRVFLPITYVLSYGVQFAGLASLLTHTACWHGRDIWRQWKQSLEEAKAHKAASKRTESISASVSRDGVYQPVPSDAQNPFDDDAPDIDNPNAANLASNAVPLQSAASLNLSDSNMDGLMSHEDVHNRLMKRYRDAPMWWYLLTFVSMTAIGIYPIHLPWYGLLLALGICTILFIPIGIIMAVTNQHVSIYLICQLVCGAVFPGRPVANMVFVTYGYISSAQGIKFCADLKLGHYMKIPPRILFKVQMVATVVSSVTQIAVLNWMFGNIRGLCTSEALNGFICPIARVHFNGSILWGVVGPGEFFGPNAIYRPLVWCFLIGAVAPIPLWLYSRHRRDSMVRKINLPILLGSLGWIPPATGLNFSVWALVCYLFNSLVKRRATAWWAKYTMTLSAALDAALASGIVVVFFAFIYSGLTDNFHWWGTEVFKQGCDWQACALRVVPEGGKFGPDTW</sequence>
<gene>
    <name evidence="11" type="ORF">SBRCBS47491_006501</name>
</gene>
<feature type="compositionally biased region" description="Low complexity" evidence="9">
    <location>
        <begin position="223"/>
        <end position="256"/>
    </location>
</feature>
<evidence type="ECO:0000313" key="11">
    <source>
        <dbReference type="EMBL" id="CAK7227234.1"/>
    </source>
</evidence>
<dbReference type="PANTHER" id="PTHR22601">
    <property type="entry name" value="ISP4 LIKE PROTEIN"/>
    <property type="match status" value="1"/>
</dbReference>
<feature type="transmembrane region" description="Helical" evidence="10">
    <location>
        <begin position="639"/>
        <end position="664"/>
    </location>
</feature>
<evidence type="ECO:0000256" key="7">
    <source>
        <dbReference type="ARBA" id="ARBA00022989"/>
    </source>
</evidence>
<feature type="compositionally biased region" description="Low complexity" evidence="9">
    <location>
        <begin position="83"/>
        <end position="114"/>
    </location>
</feature>
<feature type="transmembrane region" description="Helical" evidence="10">
    <location>
        <begin position="784"/>
        <end position="807"/>
    </location>
</feature>
<feature type="compositionally biased region" description="Low complexity" evidence="9">
    <location>
        <begin position="185"/>
        <end position="198"/>
    </location>
</feature>
<feature type="compositionally biased region" description="Polar residues" evidence="9">
    <location>
        <begin position="56"/>
        <end position="77"/>
    </location>
</feature>
<keyword evidence="5" id="KW-0571">Peptide transport</keyword>
<feature type="transmembrane region" description="Helical" evidence="10">
    <location>
        <begin position="1018"/>
        <end position="1042"/>
    </location>
</feature>
<dbReference type="NCBIfam" id="TIGR00728">
    <property type="entry name" value="OPT_sfam"/>
    <property type="match status" value="2"/>
</dbReference>
<evidence type="ECO:0000256" key="3">
    <source>
        <dbReference type="ARBA" id="ARBA00022448"/>
    </source>
</evidence>
<feature type="region of interest" description="Disordered" evidence="9">
    <location>
        <begin position="366"/>
        <end position="428"/>
    </location>
</feature>
<feature type="compositionally biased region" description="Low complexity" evidence="9">
    <location>
        <begin position="415"/>
        <end position="427"/>
    </location>
</feature>
<feature type="transmembrane region" description="Helical" evidence="10">
    <location>
        <begin position="1170"/>
        <end position="1189"/>
    </location>
</feature>
<evidence type="ECO:0000313" key="12">
    <source>
        <dbReference type="Proteomes" id="UP001642406"/>
    </source>
</evidence>
<reference evidence="11 12" key="1">
    <citation type="submission" date="2024-01" db="EMBL/GenBank/DDBJ databases">
        <authorList>
            <person name="Allen C."/>
            <person name="Tagirdzhanova G."/>
        </authorList>
    </citation>
    <scope>NUCLEOTIDE SEQUENCE [LARGE SCALE GENOMIC DNA]</scope>
</reference>
<feature type="transmembrane region" description="Helical" evidence="10">
    <location>
        <begin position="1054"/>
        <end position="1074"/>
    </location>
</feature>
<feature type="compositionally biased region" description="Polar residues" evidence="9">
    <location>
        <begin position="115"/>
        <end position="126"/>
    </location>
</feature>
<keyword evidence="7 10" id="KW-1133">Transmembrane helix</keyword>
<feature type="compositionally biased region" description="Polar residues" evidence="9">
    <location>
        <begin position="211"/>
        <end position="222"/>
    </location>
</feature>
<feature type="transmembrane region" description="Helical" evidence="10">
    <location>
        <begin position="914"/>
        <end position="933"/>
    </location>
</feature>
<proteinExistence type="inferred from homology"/>
<feature type="transmembrane region" description="Helical" evidence="10">
    <location>
        <begin position="1086"/>
        <end position="1107"/>
    </location>
</feature>
<comment type="subcellular location">
    <subcellularLocation>
        <location evidence="1">Membrane</location>
        <topology evidence="1">Multi-pass membrane protein</topology>
    </subcellularLocation>
</comment>
<keyword evidence="12" id="KW-1185">Reference proteome</keyword>
<keyword evidence="8 10" id="KW-0472">Membrane</keyword>
<feature type="transmembrane region" description="Helical" evidence="10">
    <location>
        <begin position="473"/>
        <end position="494"/>
    </location>
</feature>
<keyword evidence="6" id="KW-0653">Protein transport</keyword>
<organism evidence="11 12">
    <name type="scientific">Sporothrix bragantina</name>
    <dbReference type="NCBI Taxonomy" id="671064"/>
    <lineage>
        <taxon>Eukaryota</taxon>
        <taxon>Fungi</taxon>
        <taxon>Dikarya</taxon>
        <taxon>Ascomycota</taxon>
        <taxon>Pezizomycotina</taxon>
        <taxon>Sordariomycetes</taxon>
        <taxon>Sordariomycetidae</taxon>
        <taxon>Ophiostomatales</taxon>
        <taxon>Ophiostomataceae</taxon>
        <taxon>Sporothrix</taxon>
    </lineage>
</organism>
<feature type="transmembrane region" description="Helical" evidence="10">
    <location>
        <begin position="966"/>
        <end position="984"/>
    </location>
</feature>
<keyword evidence="4 10" id="KW-0812">Transmembrane</keyword>
<protein>
    <recommendedName>
        <fullName evidence="13">Oligopeptide transporter 4</fullName>
    </recommendedName>
</protein>
<dbReference type="InterPro" id="IPR004648">
    <property type="entry name" value="Oligpept_transpt"/>
</dbReference>
<feature type="region of interest" description="Disordered" evidence="9">
    <location>
        <begin position="313"/>
        <end position="344"/>
    </location>
</feature>